<proteinExistence type="predicted"/>
<reference evidence="2" key="1">
    <citation type="submission" date="2016-10" db="EMBL/GenBank/DDBJ databases">
        <authorList>
            <person name="Varghese N."/>
            <person name="Submissions S."/>
        </authorList>
    </citation>
    <scope>NUCLEOTIDE SEQUENCE [LARGE SCALE GENOMIC DNA]</scope>
    <source>
        <strain evidence="2">ATCC 29999</strain>
    </source>
</reference>
<evidence type="ECO:0000313" key="2">
    <source>
        <dbReference type="Proteomes" id="UP000183223"/>
    </source>
</evidence>
<gene>
    <name evidence="1" type="ORF">SAMN02982990_01869</name>
</gene>
<organism evidence="1 2">
    <name type="scientific">Photorhabdus luminescens</name>
    <name type="common">Xenorhabdus luminescens</name>
    <dbReference type="NCBI Taxonomy" id="29488"/>
    <lineage>
        <taxon>Bacteria</taxon>
        <taxon>Pseudomonadati</taxon>
        <taxon>Pseudomonadota</taxon>
        <taxon>Gammaproteobacteria</taxon>
        <taxon>Enterobacterales</taxon>
        <taxon>Morganellaceae</taxon>
        <taxon>Photorhabdus</taxon>
    </lineage>
</organism>
<protein>
    <submittedName>
        <fullName evidence="1">Phage derived protein Gp49-like</fullName>
    </submittedName>
</protein>
<name>A0A1G5QLA7_PHOLU</name>
<dbReference type="InterPro" id="IPR009241">
    <property type="entry name" value="HigB-like"/>
</dbReference>
<dbReference type="RefSeq" id="WP_074524933.1">
    <property type="nucleotide sequence ID" value="NZ_CAWQXX010000045.1"/>
</dbReference>
<accession>A0A1G5QLA7</accession>
<dbReference type="AlphaFoldDB" id="A0A1G5QLA7"/>
<evidence type="ECO:0000313" key="1">
    <source>
        <dbReference type="EMBL" id="SCZ62593.1"/>
    </source>
</evidence>
<dbReference type="Proteomes" id="UP000183223">
    <property type="component" value="Unassembled WGS sequence"/>
</dbReference>
<dbReference type="Pfam" id="PF05973">
    <property type="entry name" value="Gp49"/>
    <property type="match status" value="1"/>
</dbReference>
<sequence>MEALENSGPELREPRVRDVGNGLKELRVSAREGIARGFFFFHTGRQIFVVHVLQKKTQKTPKTSLELSRERMKVVKRMLE</sequence>
<keyword evidence="2" id="KW-1185">Reference proteome</keyword>
<dbReference type="EMBL" id="FMWJ01000007">
    <property type="protein sequence ID" value="SCZ62593.1"/>
    <property type="molecule type" value="Genomic_DNA"/>
</dbReference>
<dbReference type="GeneID" id="45655624"/>